<organism evidence="1 4">
    <name type="scientific">Rhizobium hidalgonense</name>
    <dbReference type="NCBI Taxonomy" id="1538159"/>
    <lineage>
        <taxon>Bacteria</taxon>
        <taxon>Pseudomonadati</taxon>
        <taxon>Pseudomonadota</taxon>
        <taxon>Alphaproteobacteria</taxon>
        <taxon>Hyphomicrobiales</taxon>
        <taxon>Rhizobiaceae</taxon>
        <taxon>Rhizobium/Agrobacterium group</taxon>
        <taxon>Rhizobium</taxon>
    </lineage>
</organism>
<dbReference type="EMBL" id="JAVLSF010000031">
    <property type="protein sequence ID" value="MDR9776961.1"/>
    <property type="molecule type" value="Genomic_DNA"/>
</dbReference>
<dbReference type="AlphaFoldDB" id="A0A2A6K915"/>
<evidence type="ECO:0000313" key="4">
    <source>
        <dbReference type="Proteomes" id="UP001268610"/>
    </source>
</evidence>
<evidence type="ECO:0000313" key="3">
    <source>
        <dbReference type="Proteomes" id="UP000219914"/>
    </source>
</evidence>
<dbReference type="RefSeq" id="WP_097535917.1">
    <property type="nucleotide sequence ID" value="NZ_JAVLSF010000031.1"/>
</dbReference>
<accession>A0A2A6K915</accession>
<dbReference type="EMBL" id="NWSY01000018">
    <property type="protein sequence ID" value="PDT21386.1"/>
    <property type="molecule type" value="Genomic_DNA"/>
</dbReference>
<reference evidence="1" key="2">
    <citation type="submission" date="2023-04" db="EMBL/GenBank/DDBJ databases">
        <title>Genomic characterization of faba bean (Vicia faba) microsymbionts in Mexican soils.</title>
        <authorList>
            <person name="Rivera Orduna F.N."/>
            <person name="Guevara-Luna J."/>
            <person name="Yan J."/>
            <person name="Arroyo-Herrera I."/>
            <person name="Li Y."/>
            <person name="Vasquez-Murrieta M.S."/>
            <person name="Wang E.T."/>
        </authorList>
    </citation>
    <scope>NUCLEOTIDE SEQUENCE</scope>
    <source>
        <strain evidence="1">CH26</strain>
    </source>
</reference>
<evidence type="ECO:0000313" key="2">
    <source>
        <dbReference type="EMBL" id="PDT21386.1"/>
    </source>
</evidence>
<gene>
    <name evidence="2" type="ORF">CO674_22595</name>
    <name evidence="1" type="ORF">RJJ65_30810</name>
</gene>
<keyword evidence="3" id="KW-1185">Reference proteome</keyword>
<evidence type="ECO:0000313" key="1">
    <source>
        <dbReference type="EMBL" id="MDR9776961.1"/>
    </source>
</evidence>
<comment type="caution">
    <text evidence="1">The sequence shown here is derived from an EMBL/GenBank/DDBJ whole genome shotgun (WGS) entry which is preliminary data.</text>
</comment>
<name>A0A2A6K915_9HYPH</name>
<dbReference type="Proteomes" id="UP000219914">
    <property type="component" value="Unassembled WGS sequence"/>
</dbReference>
<protein>
    <submittedName>
        <fullName evidence="1">Uncharacterized protein</fullName>
    </submittedName>
</protein>
<reference evidence="2 3" key="1">
    <citation type="submission" date="2017-09" db="EMBL/GenBank/DDBJ databases">
        <title>Comparative genomics of rhizobia isolated from Phaseolus vulgaris in China.</title>
        <authorList>
            <person name="Tong W."/>
        </authorList>
    </citation>
    <scope>NUCLEOTIDE SEQUENCE [LARGE SCALE GENOMIC DNA]</scope>
    <source>
        <strain evidence="2 3">FH14</strain>
    </source>
</reference>
<sequence length="91" mass="9576">MGLISSLKGLEKDFRLGSGALNFHGQATMGKTDAASVELAVARIDRRLIGNECWDLTTALSPRGAVLPMAPTKVALQCSIRRNQAPALGVA</sequence>
<proteinExistence type="predicted"/>
<dbReference type="Proteomes" id="UP001268610">
    <property type="component" value="Unassembled WGS sequence"/>
</dbReference>